<name>A0A8H6W183_MYCCL</name>
<organism evidence="1 2">
    <name type="scientific">Mycena chlorophos</name>
    <name type="common">Agaric fungus</name>
    <name type="synonym">Agaricus chlorophos</name>
    <dbReference type="NCBI Taxonomy" id="658473"/>
    <lineage>
        <taxon>Eukaryota</taxon>
        <taxon>Fungi</taxon>
        <taxon>Dikarya</taxon>
        <taxon>Basidiomycota</taxon>
        <taxon>Agaricomycotina</taxon>
        <taxon>Agaricomycetes</taxon>
        <taxon>Agaricomycetidae</taxon>
        <taxon>Agaricales</taxon>
        <taxon>Marasmiineae</taxon>
        <taxon>Mycenaceae</taxon>
        <taxon>Mycena</taxon>
    </lineage>
</organism>
<protein>
    <submittedName>
        <fullName evidence="1">Uncharacterized protein</fullName>
    </submittedName>
</protein>
<dbReference type="AlphaFoldDB" id="A0A8H6W183"/>
<accession>A0A8H6W183</accession>
<sequence>MTEPRLPKPYAEGPDASETEQDAWSASIDAFISHLIQTKLSAKTTASQLFLDARFGAPQHRPALYYWACGSLLRATREHPLAGDFIPMVAELFRLIKEEGVKRDEDELARVTWGNAFVHPVLRAIADDVPVPPGYKLDPLQSELVIDPEYVEDDEDEDALLSALAEYGVQHEGMLRFWSLVGRLEAMHVFGDGDSAGAMTLRYHSGDAMLRVLEFPLILAPWETCWAAVPMLKPGNDRFPAGKWNAGDDRAKGWREEFLSAARKIVEDERPTMEWRGRFAILVEALEGDR</sequence>
<keyword evidence="2" id="KW-1185">Reference proteome</keyword>
<evidence type="ECO:0000313" key="2">
    <source>
        <dbReference type="Proteomes" id="UP000613580"/>
    </source>
</evidence>
<evidence type="ECO:0000313" key="1">
    <source>
        <dbReference type="EMBL" id="KAF7297858.1"/>
    </source>
</evidence>
<dbReference type="Proteomes" id="UP000613580">
    <property type="component" value="Unassembled WGS sequence"/>
</dbReference>
<proteinExistence type="predicted"/>
<comment type="caution">
    <text evidence="1">The sequence shown here is derived from an EMBL/GenBank/DDBJ whole genome shotgun (WGS) entry which is preliminary data.</text>
</comment>
<dbReference type="EMBL" id="JACAZE010000015">
    <property type="protein sequence ID" value="KAF7297858.1"/>
    <property type="molecule type" value="Genomic_DNA"/>
</dbReference>
<dbReference type="OrthoDB" id="2895595at2759"/>
<gene>
    <name evidence="1" type="ORF">HMN09_01006600</name>
</gene>
<reference evidence="1" key="1">
    <citation type="submission" date="2020-05" db="EMBL/GenBank/DDBJ databases">
        <title>Mycena genomes resolve the evolution of fungal bioluminescence.</title>
        <authorList>
            <person name="Tsai I.J."/>
        </authorList>
    </citation>
    <scope>NUCLEOTIDE SEQUENCE</scope>
    <source>
        <strain evidence="1">110903Hualien_Pintung</strain>
    </source>
</reference>